<proteinExistence type="predicted"/>
<keyword evidence="2" id="KW-1185">Reference proteome</keyword>
<sequence length="128" mass="14104">MSLRRENTVLGKFTHSLWKGSSVFVYKSHVAYGVLVPPAIWLLVCSNQSTVDKPFASCPTSNHWNWNDAPQWDSISLRLGSIEQHVCVSPAPLLLELGYGSQPDLTLDLDMEPDSGMGSAGLWSEESL</sequence>
<protein>
    <submittedName>
        <fullName evidence="1">Uncharacterized protein</fullName>
    </submittedName>
</protein>
<dbReference type="RefSeq" id="XP_066006744.1">
    <property type="nucleotide sequence ID" value="XM_066153892.1"/>
</dbReference>
<name>A0A7J6ID96_COLFN</name>
<dbReference type="EMBL" id="ANPB02000012">
    <property type="protein sequence ID" value="KAF4473727.1"/>
    <property type="molecule type" value="Genomic_DNA"/>
</dbReference>
<reference evidence="1 2" key="2">
    <citation type="submission" date="2020-04" db="EMBL/GenBank/DDBJ databases">
        <title>Genome sequencing and assembly of multiple isolates from the Colletotrichum gloeosporioides species complex.</title>
        <authorList>
            <person name="Gan P."/>
            <person name="Shirasu K."/>
        </authorList>
    </citation>
    <scope>NUCLEOTIDE SEQUENCE [LARGE SCALE GENOMIC DNA]</scope>
    <source>
        <strain evidence="1 2">Nara gc5</strain>
    </source>
</reference>
<gene>
    <name evidence="1" type="ORF">CGGC5_v017313</name>
</gene>
<evidence type="ECO:0000313" key="1">
    <source>
        <dbReference type="EMBL" id="KAF4473727.1"/>
    </source>
</evidence>
<accession>A0A7J6ID96</accession>
<comment type="caution">
    <text evidence="1">The sequence shown here is derived from an EMBL/GenBank/DDBJ whole genome shotgun (WGS) entry which is preliminary data.</text>
</comment>
<dbReference type="GeneID" id="90980780"/>
<dbReference type="InParanoid" id="A0A7J6ID96"/>
<evidence type="ECO:0000313" key="2">
    <source>
        <dbReference type="Proteomes" id="UP000011096"/>
    </source>
</evidence>
<dbReference type="Proteomes" id="UP000011096">
    <property type="component" value="Unassembled WGS sequence"/>
</dbReference>
<reference evidence="1 2" key="1">
    <citation type="submission" date="2012-08" db="EMBL/GenBank/DDBJ databases">
        <authorList>
            <person name="Gan P.H.P."/>
            <person name="Ikeda K."/>
            <person name="Irieda H."/>
            <person name="Narusaka M."/>
            <person name="O'Connell R.J."/>
            <person name="Narusaka Y."/>
            <person name="Takano Y."/>
            <person name="Kubo Y."/>
            <person name="Shirasu K."/>
        </authorList>
    </citation>
    <scope>NUCLEOTIDE SEQUENCE [LARGE SCALE GENOMIC DNA]</scope>
    <source>
        <strain evidence="1 2">Nara gc5</strain>
    </source>
</reference>
<organism evidence="1 2">
    <name type="scientific">Colletotrichum fructicola (strain Nara gc5)</name>
    <name type="common">Anthracnose fungus</name>
    <name type="synonym">Colletotrichum gloeosporioides (strain Nara gc5)</name>
    <dbReference type="NCBI Taxonomy" id="1213859"/>
    <lineage>
        <taxon>Eukaryota</taxon>
        <taxon>Fungi</taxon>
        <taxon>Dikarya</taxon>
        <taxon>Ascomycota</taxon>
        <taxon>Pezizomycotina</taxon>
        <taxon>Sordariomycetes</taxon>
        <taxon>Hypocreomycetidae</taxon>
        <taxon>Glomerellales</taxon>
        <taxon>Glomerellaceae</taxon>
        <taxon>Colletotrichum</taxon>
        <taxon>Colletotrichum gloeosporioides species complex</taxon>
    </lineage>
</organism>
<dbReference type="AlphaFoldDB" id="A0A7J6ID96"/>